<gene>
    <name evidence="2" type="ORF">ACFQ4B_10150</name>
</gene>
<feature type="domain" description="N-acetyltransferase" evidence="1">
    <location>
        <begin position="5"/>
        <end position="158"/>
    </location>
</feature>
<dbReference type="Proteomes" id="UP001597180">
    <property type="component" value="Unassembled WGS sequence"/>
</dbReference>
<dbReference type="EC" id="2.3.-.-" evidence="2"/>
<dbReference type="Gene3D" id="3.40.630.30">
    <property type="match status" value="1"/>
</dbReference>
<accession>A0ABW3UHL0</accession>
<comment type="caution">
    <text evidence="2">The sequence shown here is derived from an EMBL/GenBank/DDBJ whole genome shotgun (WGS) entry which is preliminary data.</text>
</comment>
<evidence type="ECO:0000313" key="3">
    <source>
        <dbReference type="Proteomes" id="UP001597180"/>
    </source>
</evidence>
<dbReference type="RefSeq" id="WP_345587122.1">
    <property type="nucleotide sequence ID" value="NZ_BAABJG010000006.1"/>
</dbReference>
<dbReference type="PANTHER" id="PTHR43328:SF1">
    <property type="entry name" value="N-ACETYLTRANSFERASE DOMAIN-CONTAINING PROTEIN"/>
    <property type="match status" value="1"/>
</dbReference>
<dbReference type="Pfam" id="PF00583">
    <property type="entry name" value="Acetyltransf_1"/>
    <property type="match status" value="1"/>
</dbReference>
<reference evidence="3" key="1">
    <citation type="journal article" date="2019" name="Int. J. Syst. Evol. Microbiol.">
        <title>The Global Catalogue of Microorganisms (GCM) 10K type strain sequencing project: providing services to taxonomists for standard genome sequencing and annotation.</title>
        <authorList>
            <consortium name="The Broad Institute Genomics Platform"/>
            <consortium name="The Broad Institute Genome Sequencing Center for Infectious Disease"/>
            <person name="Wu L."/>
            <person name="Ma J."/>
        </authorList>
    </citation>
    <scope>NUCLEOTIDE SEQUENCE [LARGE SCALE GENOMIC DNA]</scope>
    <source>
        <strain evidence="3">CCUG 53270</strain>
    </source>
</reference>
<dbReference type="PANTHER" id="PTHR43328">
    <property type="entry name" value="ACETYLTRANSFERASE-RELATED"/>
    <property type="match status" value="1"/>
</dbReference>
<dbReference type="GO" id="GO:0016746">
    <property type="term" value="F:acyltransferase activity"/>
    <property type="evidence" value="ECO:0007669"/>
    <property type="project" value="UniProtKB-KW"/>
</dbReference>
<dbReference type="InterPro" id="IPR016181">
    <property type="entry name" value="Acyl_CoA_acyltransferase"/>
</dbReference>
<sequence length="158" mass="17818">MDCRLALYRAEWDAAIRALELEEEQKKFVALPSAVIDFSLEDDARHPVVILMEGEPAGFFVLHHSEEFQALAGNENALLLRAFSIDRNHQGKGLAGIVMNQLPEFVIRHFPEANEIVLAVNESNTIAKRLYEKAGFQHKGMTRAGRSGKELVLHYLLH</sequence>
<evidence type="ECO:0000259" key="1">
    <source>
        <dbReference type="PROSITE" id="PS51186"/>
    </source>
</evidence>
<keyword evidence="3" id="KW-1185">Reference proteome</keyword>
<proteinExistence type="predicted"/>
<dbReference type="EMBL" id="JBHTLU010000013">
    <property type="protein sequence ID" value="MFD1220482.1"/>
    <property type="molecule type" value="Genomic_DNA"/>
</dbReference>
<protein>
    <submittedName>
        <fullName evidence="2">GNAT family N-acetyltransferase</fullName>
        <ecNumber evidence="2">2.3.-.-</ecNumber>
    </submittedName>
</protein>
<dbReference type="PROSITE" id="PS51186">
    <property type="entry name" value="GNAT"/>
    <property type="match status" value="1"/>
</dbReference>
<organism evidence="2 3">
    <name type="scientific">Paenibacillus vulneris</name>
    <dbReference type="NCBI Taxonomy" id="1133364"/>
    <lineage>
        <taxon>Bacteria</taxon>
        <taxon>Bacillati</taxon>
        <taxon>Bacillota</taxon>
        <taxon>Bacilli</taxon>
        <taxon>Bacillales</taxon>
        <taxon>Paenibacillaceae</taxon>
        <taxon>Paenibacillus</taxon>
    </lineage>
</organism>
<dbReference type="InterPro" id="IPR000182">
    <property type="entry name" value="GNAT_dom"/>
</dbReference>
<keyword evidence="2" id="KW-0012">Acyltransferase</keyword>
<dbReference type="SUPFAM" id="SSF55729">
    <property type="entry name" value="Acyl-CoA N-acyltransferases (Nat)"/>
    <property type="match status" value="1"/>
</dbReference>
<name>A0ABW3UHL0_9BACL</name>
<evidence type="ECO:0000313" key="2">
    <source>
        <dbReference type="EMBL" id="MFD1220482.1"/>
    </source>
</evidence>
<keyword evidence="2" id="KW-0808">Transferase</keyword>